<sequence>MSEKLHFITSSGIKNIVGKDLITDRFVAIFELVKNAYDAKASKVVVSFNIDNSSETKSLQSIVIRDNGIGMNRDDLEKKWLHLAYSEKKEGQSNSGRAFVGSKGIGRFSCDSLGSNLTITTKKTNDPIEHILKVDWKDFEKSLEDRFESIAVDYNYRKVEDEKLGTSYTVLKITNLHHLWDDDAIIKVSDSLQRLKNPFNEDDGFEIYCGADITNFYSSFSQIPSKYLVKSNISEVLRDKSITIETQIHDKIVVDLFDRGNHIFTLEKDNDTILKNVNVFISINYLTTSAKATFTRRMGIQPVNYGNVFIYRNGFRVSPYGDKDFDLFGLNIRKTQGHSRYIGTREIIGYIDISDQFGIFKETSSRNNGFIENAHLDVLKDVYMDYAHKLLERYVLLINWGENSDTATEFSFDSVNTSEAEKYKKSLTSKVNGGFSLKFFSDTVSFEDNNPKKKLEQIAASLPEKERSEVSRVIDKFEDLQRERQEQERSLFNQHQTITALKLQNENILKRRSESEFGEQLSHHFPAMADRLKNAVIELQALELDLPASQSNQYYAALRKIRRTEYELRAFKNLLLNTSIDLRSPQVINWFDLANQFIRDKNGAAIKLNCSFSSPDIVPMWDIAANALEVFIMYENFFRNSVEHQATYLQFYFENNTLIISSDSTPILQENLQSIFEPGFSTKANGTGIGLNQIKTFLNRLQLDIHAESSNNIVKFIIQQRGGSNQ</sequence>
<evidence type="ECO:0000313" key="1">
    <source>
        <dbReference type="EMBL" id="SNS03254.1"/>
    </source>
</evidence>
<name>A0A239B7U4_9PROT</name>
<organism evidence="1 2">
    <name type="scientific">Methylobacillus rhizosphaerae</name>
    <dbReference type="NCBI Taxonomy" id="551994"/>
    <lineage>
        <taxon>Bacteria</taxon>
        <taxon>Pseudomonadati</taxon>
        <taxon>Pseudomonadota</taxon>
        <taxon>Betaproteobacteria</taxon>
        <taxon>Nitrosomonadales</taxon>
        <taxon>Methylophilaceae</taxon>
        <taxon>Methylobacillus</taxon>
    </lineage>
</organism>
<evidence type="ECO:0000313" key="2">
    <source>
        <dbReference type="Proteomes" id="UP000198305"/>
    </source>
</evidence>
<dbReference type="InterPro" id="IPR036890">
    <property type="entry name" value="HATPase_C_sf"/>
</dbReference>
<reference evidence="2" key="1">
    <citation type="submission" date="2017-06" db="EMBL/GenBank/DDBJ databases">
        <authorList>
            <person name="Varghese N."/>
            <person name="Submissions S."/>
        </authorList>
    </citation>
    <scope>NUCLEOTIDE SEQUENCE [LARGE SCALE GENOMIC DNA]</scope>
    <source>
        <strain evidence="2">Ca-68</strain>
    </source>
</reference>
<dbReference type="GO" id="GO:0016301">
    <property type="term" value="F:kinase activity"/>
    <property type="evidence" value="ECO:0007669"/>
    <property type="project" value="UniProtKB-KW"/>
</dbReference>
<dbReference type="RefSeq" id="WP_089376363.1">
    <property type="nucleotide sequence ID" value="NZ_FZOA01000013.1"/>
</dbReference>
<dbReference type="OrthoDB" id="9802640at2"/>
<dbReference type="EMBL" id="FZOA01000013">
    <property type="protein sequence ID" value="SNS03254.1"/>
    <property type="molecule type" value="Genomic_DNA"/>
</dbReference>
<keyword evidence="1" id="KW-0418">Kinase</keyword>
<keyword evidence="2" id="KW-1185">Reference proteome</keyword>
<dbReference type="SUPFAM" id="SSF55874">
    <property type="entry name" value="ATPase domain of HSP90 chaperone/DNA topoisomerase II/histidine kinase"/>
    <property type="match status" value="2"/>
</dbReference>
<accession>A0A239B7U4</accession>
<gene>
    <name evidence="1" type="ORF">SAMN05192560_2311</name>
</gene>
<dbReference type="Pfam" id="PF13589">
    <property type="entry name" value="HATPase_c_3"/>
    <property type="match status" value="1"/>
</dbReference>
<dbReference type="Proteomes" id="UP000198305">
    <property type="component" value="Unassembled WGS sequence"/>
</dbReference>
<keyword evidence="1" id="KW-0808">Transferase</keyword>
<protein>
    <submittedName>
        <fullName evidence="1">Signal transduction histidine kinase</fullName>
    </submittedName>
</protein>
<dbReference type="AlphaFoldDB" id="A0A239B7U4"/>
<proteinExistence type="predicted"/>
<dbReference type="Gene3D" id="3.30.565.10">
    <property type="entry name" value="Histidine kinase-like ATPase, C-terminal domain"/>
    <property type="match status" value="2"/>
</dbReference>